<accession>F4N841</accession>
<gene>
    <name evidence="1" type="ORF">YEW_IG36230</name>
</gene>
<dbReference type="AlphaFoldDB" id="F4N841"/>
<name>F4N841_YEREN</name>
<proteinExistence type="predicted"/>
<organism evidence="1">
    <name type="scientific">Yersinia enterocolitica W22703</name>
    <dbReference type="NCBI Taxonomy" id="913028"/>
    <lineage>
        <taxon>Bacteria</taxon>
        <taxon>Pseudomonadati</taxon>
        <taxon>Pseudomonadota</taxon>
        <taxon>Gammaproteobacteria</taxon>
        <taxon>Enterobacterales</taxon>
        <taxon>Yersiniaceae</taxon>
        <taxon>Yersinia</taxon>
    </lineage>
</organism>
<dbReference type="EMBL" id="FR718788">
    <property type="protein sequence ID" value="CBX74249.1"/>
    <property type="molecule type" value="Genomic_DNA"/>
</dbReference>
<sequence length="38" mass="4404">MIIIGFCIFIITIKSVTIPIFFGTHTREYKDGSWLTLK</sequence>
<reference evidence="1" key="1">
    <citation type="journal article" date="2011" name="BMC Genomics">
        <title>Shotgun sequencing of Yersinia enterocolitica strain W22703 (biotype 2, serotype O:9): genomic evidence for oscillation between invertebrates and mammals.</title>
        <authorList>
            <person name="Fuchs T.M."/>
            <person name="Brandt K."/>
            <person name="Starke M."/>
            <person name="Rattei T."/>
        </authorList>
    </citation>
    <scope>NUCLEOTIDE SEQUENCE</scope>
</reference>
<protein>
    <submittedName>
        <fullName evidence="1">Uncharacterized protein</fullName>
    </submittedName>
</protein>
<evidence type="ECO:0000313" key="1">
    <source>
        <dbReference type="EMBL" id="CBX74249.1"/>
    </source>
</evidence>